<dbReference type="Proteomes" id="UP001165205">
    <property type="component" value="Unassembled WGS sequence"/>
</dbReference>
<evidence type="ECO:0000313" key="1">
    <source>
        <dbReference type="EMBL" id="GMG25886.1"/>
    </source>
</evidence>
<dbReference type="EMBL" id="BSYA01000022">
    <property type="protein sequence ID" value="GMG25886.1"/>
    <property type="molecule type" value="Genomic_DNA"/>
</dbReference>
<reference evidence="1" key="1">
    <citation type="submission" date="2023-04" db="EMBL/GenBank/DDBJ databases">
        <title>Aspergillus oryzae NBRC 4228.</title>
        <authorList>
            <person name="Ichikawa N."/>
            <person name="Sato H."/>
            <person name="Tonouchi N."/>
        </authorList>
    </citation>
    <scope>NUCLEOTIDE SEQUENCE</scope>
    <source>
        <strain evidence="1">NBRC 4228</strain>
    </source>
</reference>
<accession>A0AAN4YAR6</accession>
<organism evidence="1 2">
    <name type="scientific">Aspergillus oryzae</name>
    <name type="common">Yellow koji mold</name>
    <dbReference type="NCBI Taxonomy" id="5062"/>
    <lineage>
        <taxon>Eukaryota</taxon>
        <taxon>Fungi</taxon>
        <taxon>Dikarya</taxon>
        <taxon>Ascomycota</taxon>
        <taxon>Pezizomycotina</taxon>
        <taxon>Eurotiomycetes</taxon>
        <taxon>Eurotiomycetidae</taxon>
        <taxon>Eurotiales</taxon>
        <taxon>Aspergillaceae</taxon>
        <taxon>Aspergillus</taxon>
        <taxon>Aspergillus subgen. Circumdati</taxon>
    </lineage>
</organism>
<evidence type="ECO:0000313" key="2">
    <source>
        <dbReference type="Proteomes" id="UP001165205"/>
    </source>
</evidence>
<dbReference type="AlphaFoldDB" id="A0AAN4YAR6"/>
<comment type="caution">
    <text evidence="1">The sequence shown here is derived from an EMBL/GenBank/DDBJ whole genome shotgun (WGS) entry which is preliminary data.</text>
</comment>
<name>A0AAN4YAR6_ASPOZ</name>
<proteinExistence type="predicted"/>
<protein>
    <submittedName>
        <fullName evidence="1">Unnamed protein product</fullName>
    </submittedName>
</protein>
<gene>
    <name evidence="1" type="ORF">Aory04_000282000</name>
</gene>
<sequence>MKVVYSHREASQDIVACGVQSSTTRFPQCLSPKQGDHIVTDILDTIGTIEVICDVFQVGNIEIKNNIPRVFQSIAWPN</sequence>